<gene>
    <name evidence="1" type="ORF">DU506_01560</name>
</gene>
<dbReference type="AlphaFoldDB" id="A0A368UBS4"/>
<proteinExistence type="predicted"/>
<accession>A0A368UBS4</accession>
<dbReference type="Proteomes" id="UP000253204">
    <property type="component" value="Unassembled WGS sequence"/>
</dbReference>
<protein>
    <submittedName>
        <fullName evidence="1">Uncharacterized protein</fullName>
    </submittedName>
</protein>
<organism evidence="1 2">
    <name type="scientific">Vreelandella rituensis</name>
    <dbReference type="NCBI Taxonomy" id="2282306"/>
    <lineage>
        <taxon>Bacteria</taxon>
        <taxon>Pseudomonadati</taxon>
        <taxon>Pseudomonadota</taxon>
        <taxon>Gammaproteobacteria</taxon>
        <taxon>Oceanospirillales</taxon>
        <taxon>Halomonadaceae</taxon>
        <taxon>Vreelandella</taxon>
    </lineage>
</organism>
<evidence type="ECO:0000313" key="2">
    <source>
        <dbReference type="Proteomes" id="UP000253204"/>
    </source>
</evidence>
<reference evidence="1 2" key="1">
    <citation type="submission" date="2018-07" db="EMBL/GenBank/DDBJ databases">
        <title>Halomonas rutogse sp. nov., isolated from Lake TangqianCo on Tibetan Plateau.</title>
        <authorList>
            <person name="Lu H."/>
            <person name="Xing P."/>
            <person name="Wu Q."/>
        </authorList>
    </citation>
    <scope>NUCLEOTIDE SEQUENCE [LARGE SCALE GENOMIC DNA]</scope>
    <source>
        <strain evidence="1 2">TQ8S</strain>
    </source>
</reference>
<evidence type="ECO:0000313" key="1">
    <source>
        <dbReference type="EMBL" id="RCV93872.1"/>
    </source>
</evidence>
<name>A0A368UBS4_9GAMM</name>
<dbReference type="EMBL" id="QPIJ01000001">
    <property type="protein sequence ID" value="RCV93872.1"/>
    <property type="molecule type" value="Genomic_DNA"/>
</dbReference>
<sequence>MLVALILVGFSMFISVNTLLLVDHYREQQDGYRYEQHTNLLELAIEDVSIYQKRHRAMPDAATLASRVPAWAAALEHPMPSVHFVKAAFSATKPNLERGMLIHLPPPQPIEEFLAPEFSACEDVDGLGWLDGGAWCPPIFATEKYTFSRVSPYQFAGDEIVAQRQRLQVLANRLALYHAAHGRFPALVLADGTPLGTPDAGDSVVSTSIAASLGGLAAGDHPICESVVQWDSLPVECADVVSVWGKMLEWEITPTPAGTAFDHVLTLRAKGSPFGKAITHRLPYF</sequence>
<comment type="caution">
    <text evidence="1">The sequence shown here is derived from an EMBL/GenBank/DDBJ whole genome shotgun (WGS) entry which is preliminary data.</text>
</comment>
<keyword evidence="2" id="KW-1185">Reference proteome</keyword>
<dbReference type="RefSeq" id="WP_114485200.1">
    <property type="nucleotide sequence ID" value="NZ_QPIJ01000001.1"/>
</dbReference>